<dbReference type="InterPro" id="IPR045584">
    <property type="entry name" value="Pilin-like"/>
</dbReference>
<dbReference type="InterPro" id="IPR012902">
    <property type="entry name" value="N_methyl_site"/>
</dbReference>
<keyword evidence="1" id="KW-1133">Transmembrane helix</keyword>
<protein>
    <submittedName>
        <fullName evidence="2">Type II secretion system protein</fullName>
    </submittedName>
</protein>
<keyword evidence="1" id="KW-0472">Membrane</keyword>
<gene>
    <name evidence="2" type="ORF">KC614_01430</name>
</gene>
<name>A0A955LJN6_UNCKA</name>
<dbReference type="Proteomes" id="UP000751518">
    <property type="component" value="Unassembled WGS sequence"/>
</dbReference>
<sequence>MNKLSSPRGFTLIELIGTIVVLSVIAGIIIALINPAGQIRRTKENTMYARTTEVCSAIYTCMNGQFKGDVSQCYGAASVGLKGNPTDPTSATYEWTKSSGSTGATDYVSFKGRIGTSGQDGCMLGCKITNNFADYLGEKAGTVVANISEVSKGGFDGSDCIAY</sequence>
<keyword evidence="1" id="KW-0812">Transmembrane</keyword>
<dbReference type="Gene3D" id="3.30.700.10">
    <property type="entry name" value="Glycoprotein, Type 4 Pilin"/>
    <property type="match status" value="1"/>
</dbReference>
<comment type="caution">
    <text evidence="2">The sequence shown here is derived from an EMBL/GenBank/DDBJ whole genome shotgun (WGS) entry which is preliminary data.</text>
</comment>
<reference evidence="2" key="2">
    <citation type="journal article" date="2021" name="Microbiome">
        <title>Successional dynamics and alternative stable states in a saline activated sludge microbial community over 9 years.</title>
        <authorList>
            <person name="Wang Y."/>
            <person name="Ye J."/>
            <person name="Ju F."/>
            <person name="Liu L."/>
            <person name="Boyd J.A."/>
            <person name="Deng Y."/>
            <person name="Parks D.H."/>
            <person name="Jiang X."/>
            <person name="Yin X."/>
            <person name="Woodcroft B.J."/>
            <person name="Tyson G.W."/>
            <person name="Hugenholtz P."/>
            <person name="Polz M.F."/>
            <person name="Zhang T."/>
        </authorList>
    </citation>
    <scope>NUCLEOTIDE SEQUENCE</scope>
    <source>
        <strain evidence="2">HKST-UBA03</strain>
    </source>
</reference>
<dbReference type="AlphaFoldDB" id="A0A955LJN6"/>
<dbReference type="NCBIfam" id="TIGR02532">
    <property type="entry name" value="IV_pilin_GFxxxE"/>
    <property type="match status" value="1"/>
</dbReference>
<evidence type="ECO:0000256" key="1">
    <source>
        <dbReference type="SAM" id="Phobius"/>
    </source>
</evidence>
<evidence type="ECO:0000313" key="3">
    <source>
        <dbReference type="Proteomes" id="UP000751518"/>
    </source>
</evidence>
<evidence type="ECO:0000313" key="2">
    <source>
        <dbReference type="EMBL" id="MCA9391850.1"/>
    </source>
</evidence>
<dbReference type="SUPFAM" id="SSF54523">
    <property type="entry name" value="Pili subunits"/>
    <property type="match status" value="1"/>
</dbReference>
<accession>A0A955LJN6</accession>
<organism evidence="2 3">
    <name type="scientific">candidate division WWE3 bacterium</name>
    <dbReference type="NCBI Taxonomy" id="2053526"/>
    <lineage>
        <taxon>Bacteria</taxon>
        <taxon>Katanobacteria</taxon>
    </lineage>
</organism>
<reference evidence="2" key="1">
    <citation type="submission" date="2020-04" db="EMBL/GenBank/DDBJ databases">
        <authorList>
            <person name="Zhang T."/>
        </authorList>
    </citation>
    <scope>NUCLEOTIDE SEQUENCE</scope>
    <source>
        <strain evidence="2">HKST-UBA03</strain>
    </source>
</reference>
<dbReference type="EMBL" id="JAGQKZ010000007">
    <property type="protein sequence ID" value="MCA9391850.1"/>
    <property type="molecule type" value="Genomic_DNA"/>
</dbReference>
<proteinExistence type="predicted"/>
<dbReference type="PROSITE" id="PS00409">
    <property type="entry name" value="PROKAR_NTER_METHYL"/>
    <property type="match status" value="1"/>
</dbReference>
<feature type="transmembrane region" description="Helical" evidence="1">
    <location>
        <begin position="12"/>
        <end position="33"/>
    </location>
</feature>
<dbReference type="Pfam" id="PF07963">
    <property type="entry name" value="N_methyl"/>
    <property type="match status" value="1"/>
</dbReference>